<evidence type="ECO:0000256" key="4">
    <source>
        <dbReference type="ARBA" id="ARBA00022692"/>
    </source>
</evidence>
<dbReference type="AlphaFoldDB" id="A0A8H5B415"/>
<dbReference type="SMART" id="SM00212">
    <property type="entry name" value="UBCc"/>
    <property type="match status" value="1"/>
</dbReference>
<feature type="compositionally biased region" description="Basic and acidic residues" evidence="13">
    <location>
        <begin position="168"/>
        <end position="179"/>
    </location>
</feature>
<dbReference type="SUPFAM" id="SSF54495">
    <property type="entry name" value="UBC-like"/>
    <property type="match status" value="1"/>
</dbReference>
<protein>
    <recommendedName>
        <fullName evidence="11">Ubiquitin-conjugating enzyme E2 6</fullName>
        <ecNumber evidence="2">2.3.2.23</ecNumber>
    </recommendedName>
    <alternativeName>
        <fullName evidence="12">E2 ubiquitin-conjugating enzyme 6</fullName>
    </alternativeName>
</protein>
<feature type="compositionally biased region" description="Basic and acidic residues" evidence="13">
    <location>
        <begin position="213"/>
        <end position="226"/>
    </location>
</feature>
<feature type="region of interest" description="Disordered" evidence="13">
    <location>
        <begin position="167"/>
        <end position="193"/>
    </location>
</feature>
<dbReference type="FunFam" id="3.10.110.10:FF:000023">
    <property type="entry name" value="Ubiquitin-conjugating enzyme E2 J2"/>
    <property type="match status" value="1"/>
</dbReference>
<dbReference type="GO" id="GO:0061631">
    <property type="term" value="F:ubiquitin conjugating enzyme activity"/>
    <property type="evidence" value="ECO:0007669"/>
    <property type="project" value="UniProtKB-EC"/>
</dbReference>
<dbReference type="PROSITE" id="PS50127">
    <property type="entry name" value="UBC_2"/>
    <property type="match status" value="1"/>
</dbReference>
<sequence>MASKAAQKRLSKEYVAMQKEPPPFVWAAPDEKNILNWNFLIRGPPDSPFSGGEYHGILLFPPEYPFKPPGIKMFTPSGRFAQDKKICFSMSDFHPGSWNPAWSVATILTGLLSFMLSDEMTTGSVTSSDSHKRAFAIRSHAWNLTQPRFKEAFPDYCTPMAIDLPNMGEKEKGKSDVPKDAPQVLPSTSVTPNPLLRPGVTASNFGTSTLHSLAKEHRDAAKEAQDRLQSSNNNTPKPEESSRGVVPIAQGWTASWRSFIYEKWRICAFIAVAVLLSRFTTR</sequence>
<keyword evidence="16" id="KW-1185">Reference proteome</keyword>
<accession>A0A8H5B415</accession>
<keyword evidence="8" id="KW-0067">ATP-binding</keyword>
<dbReference type="CDD" id="cd23799">
    <property type="entry name" value="UBCc_UBE2J"/>
    <property type="match status" value="1"/>
</dbReference>
<evidence type="ECO:0000313" key="16">
    <source>
        <dbReference type="Proteomes" id="UP000567179"/>
    </source>
</evidence>
<evidence type="ECO:0000256" key="5">
    <source>
        <dbReference type="ARBA" id="ARBA00022741"/>
    </source>
</evidence>
<comment type="caution">
    <text evidence="15">The sequence shown here is derived from an EMBL/GenBank/DDBJ whole genome shotgun (WGS) entry which is preliminary data.</text>
</comment>
<keyword evidence="7" id="KW-0256">Endoplasmic reticulum</keyword>
<dbReference type="InterPro" id="IPR050113">
    <property type="entry name" value="Ub_conjugating_enzyme"/>
</dbReference>
<dbReference type="OrthoDB" id="1158011at2759"/>
<comment type="subcellular location">
    <subcellularLocation>
        <location evidence="1">Endoplasmic reticulum membrane</location>
    </subcellularLocation>
</comment>
<dbReference type="Gene3D" id="3.10.110.10">
    <property type="entry name" value="Ubiquitin Conjugating Enzyme"/>
    <property type="match status" value="1"/>
</dbReference>
<dbReference type="GO" id="GO:0005789">
    <property type="term" value="C:endoplasmic reticulum membrane"/>
    <property type="evidence" value="ECO:0007669"/>
    <property type="project" value="UniProtKB-SubCell"/>
</dbReference>
<evidence type="ECO:0000256" key="7">
    <source>
        <dbReference type="ARBA" id="ARBA00022824"/>
    </source>
</evidence>
<feature type="compositionally biased region" description="Polar residues" evidence="13">
    <location>
        <begin position="227"/>
        <end position="236"/>
    </location>
</feature>
<evidence type="ECO:0000256" key="11">
    <source>
        <dbReference type="ARBA" id="ARBA00039885"/>
    </source>
</evidence>
<evidence type="ECO:0000256" key="12">
    <source>
        <dbReference type="ARBA" id="ARBA00042181"/>
    </source>
</evidence>
<name>A0A8H5B415_9AGAR</name>
<reference evidence="15 16" key="1">
    <citation type="journal article" date="2020" name="ISME J.">
        <title>Uncovering the hidden diversity of litter-decomposition mechanisms in mushroom-forming fungi.</title>
        <authorList>
            <person name="Floudas D."/>
            <person name="Bentzer J."/>
            <person name="Ahren D."/>
            <person name="Johansson T."/>
            <person name="Persson P."/>
            <person name="Tunlid A."/>
        </authorList>
    </citation>
    <scope>NUCLEOTIDE SEQUENCE [LARGE SCALE GENOMIC DNA]</scope>
    <source>
        <strain evidence="15 16">CBS 101986</strain>
    </source>
</reference>
<feature type="domain" description="UBC core" evidence="14">
    <location>
        <begin position="5"/>
        <end position="162"/>
    </location>
</feature>
<evidence type="ECO:0000259" key="14">
    <source>
        <dbReference type="PROSITE" id="PS50127"/>
    </source>
</evidence>
<evidence type="ECO:0000256" key="10">
    <source>
        <dbReference type="ARBA" id="ARBA00023136"/>
    </source>
</evidence>
<evidence type="ECO:0000256" key="9">
    <source>
        <dbReference type="ARBA" id="ARBA00022989"/>
    </source>
</evidence>
<evidence type="ECO:0000256" key="13">
    <source>
        <dbReference type="SAM" id="MobiDB-lite"/>
    </source>
</evidence>
<dbReference type="EMBL" id="JAACJJ010000042">
    <property type="protein sequence ID" value="KAF5316142.1"/>
    <property type="molecule type" value="Genomic_DNA"/>
</dbReference>
<proteinExistence type="predicted"/>
<evidence type="ECO:0000256" key="2">
    <source>
        <dbReference type="ARBA" id="ARBA00012486"/>
    </source>
</evidence>
<evidence type="ECO:0000256" key="3">
    <source>
        <dbReference type="ARBA" id="ARBA00022679"/>
    </source>
</evidence>
<evidence type="ECO:0000256" key="8">
    <source>
        <dbReference type="ARBA" id="ARBA00022840"/>
    </source>
</evidence>
<dbReference type="Proteomes" id="UP000567179">
    <property type="component" value="Unassembled WGS sequence"/>
</dbReference>
<keyword evidence="4" id="KW-0812">Transmembrane</keyword>
<dbReference type="InterPro" id="IPR000608">
    <property type="entry name" value="UBC"/>
</dbReference>
<dbReference type="InterPro" id="IPR016135">
    <property type="entry name" value="UBQ-conjugating_enzyme/RWD"/>
</dbReference>
<evidence type="ECO:0000256" key="1">
    <source>
        <dbReference type="ARBA" id="ARBA00004586"/>
    </source>
</evidence>
<gene>
    <name evidence="15" type="ORF">D9619_006633</name>
</gene>
<keyword evidence="3" id="KW-0808">Transferase</keyword>
<evidence type="ECO:0000313" key="15">
    <source>
        <dbReference type="EMBL" id="KAF5316142.1"/>
    </source>
</evidence>
<keyword evidence="9" id="KW-1133">Transmembrane helix</keyword>
<organism evidence="15 16">
    <name type="scientific">Psilocybe cf. subviscida</name>
    <dbReference type="NCBI Taxonomy" id="2480587"/>
    <lineage>
        <taxon>Eukaryota</taxon>
        <taxon>Fungi</taxon>
        <taxon>Dikarya</taxon>
        <taxon>Basidiomycota</taxon>
        <taxon>Agaricomycotina</taxon>
        <taxon>Agaricomycetes</taxon>
        <taxon>Agaricomycetidae</taxon>
        <taxon>Agaricales</taxon>
        <taxon>Agaricineae</taxon>
        <taxon>Strophariaceae</taxon>
        <taxon>Psilocybe</taxon>
    </lineage>
</organism>
<dbReference type="GO" id="GO:0005524">
    <property type="term" value="F:ATP binding"/>
    <property type="evidence" value="ECO:0007669"/>
    <property type="project" value="UniProtKB-KW"/>
</dbReference>
<evidence type="ECO:0000256" key="6">
    <source>
        <dbReference type="ARBA" id="ARBA00022786"/>
    </source>
</evidence>
<dbReference type="PANTHER" id="PTHR24067">
    <property type="entry name" value="UBIQUITIN-CONJUGATING ENZYME E2"/>
    <property type="match status" value="1"/>
</dbReference>
<feature type="region of interest" description="Disordered" evidence="13">
    <location>
        <begin position="213"/>
        <end position="244"/>
    </location>
</feature>
<keyword evidence="6" id="KW-0833">Ubl conjugation pathway</keyword>
<keyword evidence="10" id="KW-0472">Membrane</keyword>
<keyword evidence="5" id="KW-0547">Nucleotide-binding</keyword>
<dbReference type="Pfam" id="PF00179">
    <property type="entry name" value="UQ_con"/>
    <property type="match status" value="1"/>
</dbReference>
<dbReference type="EC" id="2.3.2.23" evidence="2"/>